<organism evidence="1 2">
    <name type="scientific">Azospirillum baldaniorum</name>
    <dbReference type="NCBI Taxonomy" id="1064539"/>
    <lineage>
        <taxon>Bacteria</taxon>
        <taxon>Pseudomonadati</taxon>
        <taxon>Pseudomonadota</taxon>
        <taxon>Alphaproteobacteria</taxon>
        <taxon>Rhodospirillales</taxon>
        <taxon>Azospirillaceae</taxon>
        <taxon>Azospirillum</taxon>
    </lineage>
</organism>
<evidence type="ECO:0000313" key="1">
    <source>
        <dbReference type="EMBL" id="CCD01789.1"/>
    </source>
</evidence>
<name>A0A9P1NQR5_9PROT</name>
<reference evidence="1 2" key="1">
    <citation type="journal article" date="2011" name="PLoS Genet.">
        <title>Azospirillum genomes reveal transition of bacteria from aquatic to terrestrial environments.</title>
        <authorList>
            <person name="Wisniewski-Dye F."/>
            <person name="Borziak K."/>
            <person name="Khalsa-Moyers G."/>
            <person name="Alexandre G."/>
            <person name="Sukharnikov L.O."/>
            <person name="Wuichet K."/>
            <person name="Hurst G.B."/>
            <person name="McDonald W.H."/>
            <person name="Robertson J.S."/>
            <person name="Barbe V."/>
            <person name="Calteau A."/>
            <person name="Rouy Z."/>
            <person name="Mangenot S."/>
            <person name="Prigent-Combaret C."/>
            <person name="Normand P."/>
            <person name="Boyer M."/>
            <person name="Siguier P."/>
            <person name="Dessaux Y."/>
            <person name="Elmerich C."/>
            <person name="Condemine G."/>
            <person name="Krishnen G."/>
            <person name="Kennedy I."/>
            <person name="Paterson A.H."/>
            <person name="Gonzalez V."/>
            <person name="Mavingui P."/>
            <person name="Zhulin I.B."/>
        </authorList>
    </citation>
    <scope>NUCLEOTIDE SEQUENCE [LARGE SCALE GENOMIC DNA]</scope>
    <source>
        <strain evidence="1 2">Sp245</strain>
    </source>
</reference>
<accession>A0A9P1NQR5</accession>
<dbReference type="RefSeq" id="WP_014242129.1">
    <property type="nucleotide sequence ID" value="NC_016618.1"/>
</dbReference>
<keyword evidence="1" id="KW-0614">Plasmid</keyword>
<geneLocation type="plasmid" evidence="1 2">
    <name>AZOBR_p2</name>
</geneLocation>
<keyword evidence="2" id="KW-1185">Reference proteome</keyword>
<gene>
    <name evidence="1" type="ORF">AZOBR_p260016</name>
</gene>
<dbReference type="AlphaFoldDB" id="A0A9P1NQR5"/>
<dbReference type="KEGG" id="abs:AZOBR_p260016"/>
<sequence length="352" mass="39841">MTIDKLIGWLLAKKTKAAIVAAAQALTAGKRPIRPQGSQKEFDRELKRHLKDLGNYLVKNQRREAMATALALVITDAEFTIAEIRRVGLFRASRYAYQGSLVGHIATAILQIRPLLTLHPDRFAYLESVQALTRLAPNVRKLHDDLADFLQLRKDEVIKTILVLVNNVFYFGWVHHPEIDSEEPQHYSAEDFSEAASLVLSMYREMFKLTAETCNLVDEKLIKTTDLPYYRLLVVAAKINKFREAEATIDNLPYHAVLSGTSVTVSSIDPDIEKSVRLGYIQSQFQLLKRLKMLEELDAPVSIKEFVNQGCRTGTLEQVVTIVDKPIKRLTLRLPTAPPNLRPVLHPPALQR</sequence>
<proteinExistence type="predicted"/>
<dbReference type="EMBL" id="HE577329">
    <property type="protein sequence ID" value="CCD01789.1"/>
    <property type="molecule type" value="Genomic_DNA"/>
</dbReference>
<dbReference type="Proteomes" id="UP000007319">
    <property type="component" value="Plasmid AZOBR_p2"/>
</dbReference>
<protein>
    <submittedName>
        <fullName evidence="1">Uncharacterized protein</fullName>
    </submittedName>
</protein>
<evidence type="ECO:0000313" key="2">
    <source>
        <dbReference type="Proteomes" id="UP000007319"/>
    </source>
</evidence>